<dbReference type="InterPro" id="IPR004814">
    <property type="entry name" value="Oligopep_transpt"/>
</dbReference>
<evidence type="ECO:0000313" key="7">
    <source>
        <dbReference type="EMBL" id="EEC96473.1"/>
    </source>
</evidence>
<evidence type="ECO:0000256" key="1">
    <source>
        <dbReference type="ARBA" id="ARBA00004141"/>
    </source>
</evidence>
<feature type="transmembrane region" description="Helical" evidence="6">
    <location>
        <begin position="310"/>
        <end position="328"/>
    </location>
</feature>
<dbReference type="AlphaFoldDB" id="B7BAR2"/>
<keyword evidence="2" id="KW-0813">Transport</keyword>
<dbReference type="Proteomes" id="UP000005510">
    <property type="component" value="Unassembled WGS sequence"/>
</dbReference>
<reference evidence="7 8" key="2">
    <citation type="submission" date="2008-10" db="EMBL/GenBank/DDBJ databases">
        <authorList>
            <person name="Fulton L."/>
            <person name="Clifton S."/>
            <person name="Fulton B."/>
            <person name="Xu J."/>
            <person name="Minx P."/>
            <person name="Pepin K.H."/>
            <person name="Johnson M."/>
            <person name="Bhonagiri V."/>
            <person name="Nash W.E."/>
            <person name="Mardis E.R."/>
            <person name="Wilson R.K."/>
        </authorList>
    </citation>
    <scope>NUCLEOTIDE SEQUENCE [LARGE SCALE GENOMIC DNA]</scope>
    <source>
        <strain evidence="7 8">DSM 18315</strain>
    </source>
</reference>
<evidence type="ECO:0000313" key="8">
    <source>
        <dbReference type="Proteomes" id="UP000005510"/>
    </source>
</evidence>
<feature type="transmembrane region" description="Helical" evidence="6">
    <location>
        <begin position="382"/>
        <end position="406"/>
    </location>
</feature>
<feature type="transmembrane region" description="Helical" evidence="6">
    <location>
        <begin position="176"/>
        <end position="201"/>
    </location>
</feature>
<dbReference type="NCBIfam" id="TIGR00733">
    <property type="entry name" value="OPT family oligopeptide transporter"/>
    <property type="match status" value="1"/>
</dbReference>
<dbReference type="NCBIfam" id="TIGR00728">
    <property type="entry name" value="OPT_sfam"/>
    <property type="match status" value="1"/>
</dbReference>
<sequence>MHFFLYRLKIHSIYPTGECRKNFHLFVLRENLFSLAGKFIFMRETKNGKQQAGSHLSLLLSKKRRSFAESQDIKLQISYIMEDEEKVSGLPENAYRELKEGEVYKPILSPDKQYREVTPWSVFWGLVMAVIFSAAAAFLGLKVGQVFEAAIPIAIIAVGLSSGFKRKNALGENVIIQSIGANSGVIVAGAIFTLPALYILQDKYPEITINFFEVFMSSLLGGILGILLLIPFRKYFVSTMHGKYPFPEATATTQVLVSGEKGGNQAKPLIYAGLVGGLYDFIIATFGWWSETVSTRIIGVGEMLADKVKVVFKVNTGAAVLGLGYIIGLKYSAIICAGSFLVWLVIIPLMSAIFGAEVLTFGNDAITQTVGSMSAEEIFTTYARHIGIGGIATAGVIGIFNSWGIIKGAVGLAAKELKGKTDAGQAKELRTQKDISMKVIAIGIFVTLIVTYLFFHFGVLDNWYYALIGLLLVGIIAFLFTTVAANAIAIVGTNPVSGMTLMTLILASIILVAVGLKGTAGMVSALIIGGVVCTALSMAGGFITDLKIGYWIGSTPIKQEGWKFLGTLVSAATVGGVILILHQTFGFTSGQLAAPQANAMAAVIEPLMSGSSAPWALYAIGAVLAIILNFCKIPALAFALGMFIPLELNTPLLIGGAISWYVGSRSTDQALNSTRLERGTLLASGFIAGGALMGVVSAAMRFAGINLLNTEWMESNAAGGLAVVMYVILITYLAISSLKTKK</sequence>
<dbReference type="HOGENOM" id="CLU_018238_0_0_10"/>
<dbReference type="InterPro" id="IPR045035">
    <property type="entry name" value="YSL-like"/>
</dbReference>
<evidence type="ECO:0000256" key="4">
    <source>
        <dbReference type="ARBA" id="ARBA00022989"/>
    </source>
</evidence>
<dbReference type="Pfam" id="PF03169">
    <property type="entry name" value="OPT"/>
    <property type="match status" value="1"/>
</dbReference>
<feature type="transmembrane region" description="Helical" evidence="6">
    <location>
        <begin position="463"/>
        <end position="489"/>
    </location>
</feature>
<feature type="transmembrane region" description="Helical" evidence="6">
    <location>
        <begin position="122"/>
        <end position="140"/>
    </location>
</feature>
<feature type="transmembrane region" description="Helical" evidence="6">
    <location>
        <begin position="269"/>
        <end position="290"/>
    </location>
</feature>
<dbReference type="STRING" id="537006.PRABACTJOHN_02119"/>
<feature type="transmembrane region" description="Helical" evidence="6">
    <location>
        <begin position="717"/>
        <end position="735"/>
    </location>
</feature>
<keyword evidence="3 6" id="KW-0812">Transmembrane</keyword>
<dbReference type="EMBL" id="ABYH01000237">
    <property type="protein sequence ID" value="EEC96473.1"/>
    <property type="molecule type" value="Genomic_DNA"/>
</dbReference>
<protein>
    <submittedName>
        <fullName evidence="7">Oligopeptide transporter, OPT family</fullName>
    </submittedName>
</protein>
<comment type="subcellular location">
    <subcellularLocation>
        <location evidence="1">Membrane</location>
        <topology evidence="1">Multi-pass membrane protein</topology>
    </subcellularLocation>
</comment>
<evidence type="ECO:0000256" key="2">
    <source>
        <dbReference type="ARBA" id="ARBA00022448"/>
    </source>
</evidence>
<feature type="transmembrane region" description="Helical" evidence="6">
    <location>
        <begin position="439"/>
        <end position="457"/>
    </location>
</feature>
<name>B7BAR2_9BACT</name>
<feature type="transmembrane region" description="Helical" evidence="6">
    <location>
        <begin position="496"/>
        <end position="516"/>
    </location>
</feature>
<feature type="transmembrane region" description="Helical" evidence="6">
    <location>
        <begin position="564"/>
        <end position="585"/>
    </location>
</feature>
<feature type="transmembrane region" description="Helical" evidence="6">
    <location>
        <begin position="146"/>
        <end position="164"/>
    </location>
</feature>
<dbReference type="PANTHER" id="PTHR31645:SF0">
    <property type="entry name" value="OLIGOPEPTIDE TRANSPORTER YGL114W-RELATED"/>
    <property type="match status" value="1"/>
</dbReference>
<feature type="transmembrane region" description="Helical" evidence="6">
    <location>
        <begin position="207"/>
        <end position="230"/>
    </location>
</feature>
<accession>B7BAR2</accession>
<keyword evidence="4 6" id="KW-1133">Transmembrane helix</keyword>
<feature type="transmembrane region" description="Helical" evidence="6">
    <location>
        <begin position="615"/>
        <end position="644"/>
    </location>
</feature>
<comment type="caution">
    <text evidence="7">The sequence shown here is derived from an EMBL/GenBank/DDBJ whole genome shotgun (WGS) entry which is preliminary data.</text>
</comment>
<dbReference type="GO" id="GO:0016020">
    <property type="term" value="C:membrane"/>
    <property type="evidence" value="ECO:0007669"/>
    <property type="project" value="UniProtKB-SubCell"/>
</dbReference>
<dbReference type="PANTHER" id="PTHR31645">
    <property type="entry name" value="OLIGOPEPTIDE TRANSPORTER YGL114W-RELATED"/>
    <property type="match status" value="1"/>
</dbReference>
<proteinExistence type="predicted"/>
<feature type="transmembrane region" description="Helical" evidence="6">
    <location>
        <begin position="522"/>
        <end position="543"/>
    </location>
</feature>
<evidence type="ECO:0000256" key="6">
    <source>
        <dbReference type="SAM" id="Phobius"/>
    </source>
</evidence>
<reference evidence="7 8" key="1">
    <citation type="submission" date="2008-10" db="EMBL/GenBank/DDBJ databases">
        <title>Draft genome sequence of Parabacteroides johnsonii (DSM 18315).</title>
        <authorList>
            <person name="Sudarsanam P."/>
            <person name="Ley R."/>
            <person name="Guruge J."/>
            <person name="Turnbaugh P.J."/>
            <person name="Mahowald M."/>
            <person name="Liep D."/>
            <person name="Gordon J."/>
        </authorList>
    </citation>
    <scope>NUCLEOTIDE SEQUENCE [LARGE SCALE GENOMIC DNA]</scope>
    <source>
        <strain evidence="7 8">DSM 18315</strain>
    </source>
</reference>
<evidence type="ECO:0000256" key="5">
    <source>
        <dbReference type="ARBA" id="ARBA00023136"/>
    </source>
</evidence>
<keyword evidence="5 6" id="KW-0472">Membrane</keyword>
<evidence type="ECO:0000256" key="3">
    <source>
        <dbReference type="ARBA" id="ARBA00022692"/>
    </source>
</evidence>
<gene>
    <name evidence="7" type="ORF">PRABACTJOHN_02119</name>
</gene>
<feature type="transmembrane region" description="Helical" evidence="6">
    <location>
        <begin position="681"/>
        <end position="705"/>
    </location>
</feature>
<dbReference type="InterPro" id="IPR004813">
    <property type="entry name" value="OPT"/>
</dbReference>
<feature type="transmembrane region" description="Helical" evidence="6">
    <location>
        <begin position="340"/>
        <end position="362"/>
    </location>
</feature>
<organism evidence="7 8">
    <name type="scientific">Parabacteroides johnsonii DSM 18315</name>
    <dbReference type="NCBI Taxonomy" id="537006"/>
    <lineage>
        <taxon>Bacteria</taxon>
        <taxon>Pseudomonadati</taxon>
        <taxon>Bacteroidota</taxon>
        <taxon>Bacteroidia</taxon>
        <taxon>Bacteroidales</taxon>
        <taxon>Tannerellaceae</taxon>
        <taxon>Parabacteroides</taxon>
    </lineage>
</organism>
<dbReference type="GO" id="GO:0035673">
    <property type="term" value="F:oligopeptide transmembrane transporter activity"/>
    <property type="evidence" value="ECO:0007669"/>
    <property type="project" value="InterPro"/>
</dbReference>